<dbReference type="InterPro" id="IPR052343">
    <property type="entry name" value="Retrotransposon-Effector_Assoc"/>
</dbReference>
<dbReference type="AlphaFoldDB" id="A0A9D3VPU9"/>
<sequence length="117" mass="13302">MQNFNKIIRDIVGGSVFEMIKNVFRRGVLEPSLNKTLLVLIPKNIGVETINQFRPISLCSVLYKVITKLIVIQLRRVMQILVKQNQSSFIATRSILDNIVVEQKAIHTLKNAKSKKG</sequence>
<evidence type="ECO:0000313" key="2">
    <source>
        <dbReference type="Proteomes" id="UP000828251"/>
    </source>
</evidence>
<accession>A0A9D3VPU9</accession>
<comment type="caution">
    <text evidence="1">The sequence shown here is derived from an EMBL/GenBank/DDBJ whole genome shotgun (WGS) entry which is preliminary data.</text>
</comment>
<evidence type="ECO:0000313" key="1">
    <source>
        <dbReference type="EMBL" id="KAH1091681.1"/>
    </source>
</evidence>
<dbReference type="EMBL" id="JAIQCV010000006">
    <property type="protein sequence ID" value="KAH1091681.1"/>
    <property type="molecule type" value="Genomic_DNA"/>
</dbReference>
<reference evidence="1 2" key="1">
    <citation type="journal article" date="2021" name="Plant Biotechnol. J.">
        <title>Multi-omics assisted identification of the key and species-specific regulatory components of drought-tolerant mechanisms in Gossypium stocksii.</title>
        <authorList>
            <person name="Yu D."/>
            <person name="Ke L."/>
            <person name="Zhang D."/>
            <person name="Wu Y."/>
            <person name="Sun Y."/>
            <person name="Mei J."/>
            <person name="Sun J."/>
            <person name="Sun Y."/>
        </authorList>
    </citation>
    <scope>NUCLEOTIDE SEQUENCE [LARGE SCALE GENOMIC DNA]</scope>
    <source>
        <strain evidence="2">cv. E1</strain>
        <tissue evidence="1">Leaf</tissue>
    </source>
</reference>
<evidence type="ECO:0008006" key="3">
    <source>
        <dbReference type="Google" id="ProtNLM"/>
    </source>
</evidence>
<gene>
    <name evidence="1" type="ORF">J1N35_018938</name>
</gene>
<proteinExistence type="predicted"/>
<organism evidence="1 2">
    <name type="scientific">Gossypium stocksii</name>
    <dbReference type="NCBI Taxonomy" id="47602"/>
    <lineage>
        <taxon>Eukaryota</taxon>
        <taxon>Viridiplantae</taxon>
        <taxon>Streptophyta</taxon>
        <taxon>Embryophyta</taxon>
        <taxon>Tracheophyta</taxon>
        <taxon>Spermatophyta</taxon>
        <taxon>Magnoliopsida</taxon>
        <taxon>eudicotyledons</taxon>
        <taxon>Gunneridae</taxon>
        <taxon>Pentapetalae</taxon>
        <taxon>rosids</taxon>
        <taxon>malvids</taxon>
        <taxon>Malvales</taxon>
        <taxon>Malvaceae</taxon>
        <taxon>Malvoideae</taxon>
        <taxon>Gossypium</taxon>
    </lineage>
</organism>
<keyword evidence="2" id="KW-1185">Reference proteome</keyword>
<dbReference type="OrthoDB" id="1002463at2759"/>
<protein>
    <recommendedName>
        <fullName evidence="3">Reverse transcriptase domain-containing protein</fullName>
    </recommendedName>
</protein>
<name>A0A9D3VPU9_9ROSI</name>
<dbReference type="PANTHER" id="PTHR46890">
    <property type="entry name" value="NON-LTR RETROLELEMENT REVERSE TRANSCRIPTASE-LIKE PROTEIN-RELATED"/>
    <property type="match status" value="1"/>
</dbReference>
<dbReference type="PANTHER" id="PTHR46890:SF1">
    <property type="entry name" value="REVERSE TRANSCRIPTASE DOMAIN-CONTAINING PROTEIN"/>
    <property type="match status" value="1"/>
</dbReference>
<dbReference type="Proteomes" id="UP000828251">
    <property type="component" value="Unassembled WGS sequence"/>
</dbReference>